<name>A0ABW9YS40_9HYPH</name>
<dbReference type="PANTHER" id="PTHR38340">
    <property type="entry name" value="S-LAYER PROTEIN"/>
    <property type="match status" value="1"/>
</dbReference>
<dbReference type="InterPro" id="IPR050557">
    <property type="entry name" value="RTX_toxin/Mannuronan_C5-epim"/>
</dbReference>
<protein>
    <recommendedName>
        <fullName evidence="5">Calcium-binding protein</fullName>
    </recommendedName>
</protein>
<dbReference type="Proteomes" id="UP000818323">
    <property type="component" value="Unassembled WGS sequence"/>
</dbReference>
<dbReference type="Gene3D" id="2.150.10.10">
    <property type="entry name" value="Serralysin-like metalloprotease, C-terminal"/>
    <property type="match status" value="5"/>
</dbReference>
<evidence type="ECO:0000256" key="2">
    <source>
        <dbReference type="ARBA" id="ARBA00022525"/>
    </source>
</evidence>
<organism evidence="3 4">
    <name type="scientific">Microvirga arsenatis</name>
    <dbReference type="NCBI Taxonomy" id="2692265"/>
    <lineage>
        <taxon>Bacteria</taxon>
        <taxon>Pseudomonadati</taxon>
        <taxon>Pseudomonadota</taxon>
        <taxon>Alphaproteobacteria</taxon>
        <taxon>Hyphomicrobiales</taxon>
        <taxon>Methylobacteriaceae</taxon>
        <taxon>Microvirga</taxon>
    </lineage>
</organism>
<sequence length="605" mass="61842">MWERPSREENPEPESDVPKDAVVQFSIGDSTYLLTALRGTEQADQLTSSGLLAGFGGADTLIGGNRGDSLFGGVGDDVLDAASGDNVLDGGEGNDRLFSGISADKLVGGEGCDTVSYYNNTNRSVKIYLWDVSRNQGAAAGDMYVDVEVIDGTRFDDVIEGDDANNVFWGDNGHDRLKGFEGNDELLGGADDDLLEGGVGADTLNGGSGIDTASYADAKAGVRVDLGNAARNLGEAYGDVFVSIEKVIGSAYSDVIEGSSAATDTSSDEFDGGEGHDLLKGYGGVDTLKGGNGDDQLAGGTRGDILDGGVGYDFAVYTDAVERVVADLANAAANQGFEAQGDVYVSIEGLKGSRFDDLLHGDASGNALEGQDGSDRLEGRAGGDWLHGGQGFDFAVYWSAASGVTASLLAGSGSAGDAFGDTYVSIEGLEGSGFGDTLQGDVLANTLYGYGGADLLQGEGGNDYMEGGDGADTVSGGEGLDWLLGNAGADLFRFDTRLSAGNVDTLADFSVAQGDRIGLSASVFGSLPSTTVIDMVGGLPVGRTMLKSSAFTVGTAATAWEHRIVYDQATGAVYFDVDGVGGIAQVQFAKVAAGTALTAAQFLLV</sequence>
<dbReference type="Pfam" id="PF00353">
    <property type="entry name" value="HemolysinCabind"/>
    <property type="match status" value="7"/>
</dbReference>
<comment type="subcellular location">
    <subcellularLocation>
        <location evidence="1">Secreted</location>
    </subcellularLocation>
</comment>
<accession>A0ABW9YS40</accession>
<dbReference type="SUPFAM" id="SSF51120">
    <property type="entry name" value="beta-Roll"/>
    <property type="match status" value="5"/>
</dbReference>
<evidence type="ECO:0000313" key="3">
    <source>
        <dbReference type="EMBL" id="NBJ22740.1"/>
    </source>
</evidence>
<dbReference type="PROSITE" id="PS00330">
    <property type="entry name" value="HEMOLYSIN_CALCIUM"/>
    <property type="match status" value="5"/>
</dbReference>
<dbReference type="EMBL" id="JAAAXJ010000001">
    <property type="protein sequence ID" value="NBJ22740.1"/>
    <property type="molecule type" value="Genomic_DNA"/>
</dbReference>
<reference evidence="3 4" key="1">
    <citation type="submission" date="2020-01" db="EMBL/GenBank/DDBJ databases">
        <title>Microvirga sp. nov., an arsenate reduction bacterium isolated from Tibet hotspring sediments.</title>
        <authorList>
            <person name="Yuan C.-G."/>
        </authorList>
    </citation>
    <scope>NUCLEOTIDE SEQUENCE [LARGE SCALE GENOMIC DNA]</scope>
    <source>
        <strain evidence="3 4">SYSU G3D203</strain>
    </source>
</reference>
<dbReference type="InterPro" id="IPR001343">
    <property type="entry name" value="Hemolysn_Ca-bd"/>
</dbReference>
<proteinExistence type="predicted"/>
<keyword evidence="4" id="KW-1185">Reference proteome</keyword>
<dbReference type="PANTHER" id="PTHR38340:SF1">
    <property type="entry name" value="S-LAYER PROTEIN"/>
    <property type="match status" value="1"/>
</dbReference>
<gene>
    <name evidence="3" type="ORF">GR303_00005</name>
</gene>
<evidence type="ECO:0000313" key="4">
    <source>
        <dbReference type="Proteomes" id="UP000818323"/>
    </source>
</evidence>
<keyword evidence="2" id="KW-0964">Secreted</keyword>
<comment type="caution">
    <text evidence="3">The sequence shown here is derived from an EMBL/GenBank/DDBJ whole genome shotgun (WGS) entry which is preliminary data.</text>
</comment>
<dbReference type="InterPro" id="IPR018511">
    <property type="entry name" value="Hemolysin-typ_Ca-bd_CS"/>
</dbReference>
<evidence type="ECO:0000256" key="1">
    <source>
        <dbReference type="ARBA" id="ARBA00004613"/>
    </source>
</evidence>
<dbReference type="InterPro" id="IPR011049">
    <property type="entry name" value="Serralysin-like_metalloprot_C"/>
</dbReference>
<evidence type="ECO:0008006" key="5">
    <source>
        <dbReference type="Google" id="ProtNLM"/>
    </source>
</evidence>
<dbReference type="PRINTS" id="PR00313">
    <property type="entry name" value="CABNDNGRPT"/>
</dbReference>